<dbReference type="InterPro" id="IPR051449">
    <property type="entry name" value="ABC-2_transporter_component"/>
</dbReference>
<evidence type="ECO:0000313" key="11">
    <source>
        <dbReference type="Proteomes" id="UP000254720"/>
    </source>
</evidence>
<dbReference type="Proteomes" id="UP000254720">
    <property type="component" value="Unassembled WGS sequence"/>
</dbReference>
<dbReference type="InterPro" id="IPR013525">
    <property type="entry name" value="ABC2_TM"/>
</dbReference>
<dbReference type="GO" id="GO:0140359">
    <property type="term" value="F:ABC-type transporter activity"/>
    <property type="evidence" value="ECO:0007669"/>
    <property type="project" value="InterPro"/>
</dbReference>
<dbReference type="Gene3D" id="3.40.1710.10">
    <property type="entry name" value="abc type-2 transporter like domain"/>
    <property type="match status" value="1"/>
</dbReference>
<keyword evidence="11" id="KW-1185">Reference proteome</keyword>
<feature type="transmembrane region" description="Helical" evidence="8">
    <location>
        <begin position="26"/>
        <end position="46"/>
    </location>
</feature>
<evidence type="ECO:0000256" key="3">
    <source>
        <dbReference type="ARBA" id="ARBA00022448"/>
    </source>
</evidence>
<dbReference type="InterPro" id="IPR047817">
    <property type="entry name" value="ABC2_TM_bact-type"/>
</dbReference>
<dbReference type="PANTHER" id="PTHR30294">
    <property type="entry name" value="MEMBRANE COMPONENT OF ABC TRANSPORTER YHHJ-RELATED"/>
    <property type="match status" value="1"/>
</dbReference>
<evidence type="ECO:0000256" key="6">
    <source>
        <dbReference type="ARBA" id="ARBA00022989"/>
    </source>
</evidence>
<evidence type="ECO:0000256" key="1">
    <source>
        <dbReference type="ARBA" id="ARBA00004651"/>
    </source>
</evidence>
<organism evidence="10 11">
    <name type="scientific">Aquicella lusitana</name>
    <dbReference type="NCBI Taxonomy" id="254246"/>
    <lineage>
        <taxon>Bacteria</taxon>
        <taxon>Pseudomonadati</taxon>
        <taxon>Pseudomonadota</taxon>
        <taxon>Gammaproteobacteria</taxon>
        <taxon>Legionellales</taxon>
        <taxon>Coxiellaceae</taxon>
        <taxon>Aquicella</taxon>
    </lineage>
</organism>
<dbReference type="GO" id="GO:0005886">
    <property type="term" value="C:plasma membrane"/>
    <property type="evidence" value="ECO:0007669"/>
    <property type="project" value="UniProtKB-SubCell"/>
</dbReference>
<comment type="subcellular location">
    <subcellularLocation>
        <location evidence="1">Cell membrane</location>
        <topology evidence="1">Multi-pass membrane protein</topology>
    </subcellularLocation>
</comment>
<feature type="domain" description="ABC transmembrane type-2" evidence="9">
    <location>
        <begin position="147"/>
        <end position="376"/>
    </location>
</feature>
<feature type="transmembrane region" description="Helical" evidence="8">
    <location>
        <begin position="297"/>
        <end position="315"/>
    </location>
</feature>
<evidence type="ECO:0000256" key="5">
    <source>
        <dbReference type="ARBA" id="ARBA00022692"/>
    </source>
</evidence>
<evidence type="ECO:0000256" key="4">
    <source>
        <dbReference type="ARBA" id="ARBA00022475"/>
    </source>
</evidence>
<feature type="transmembrane region" description="Helical" evidence="8">
    <location>
        <begin position="228"/>
        <end position="254"/>
    </location>
</feature>
<comment type="caution">
    <text evidence="10">The sequence shown here is derived from an EMBL/GenBank/DDBJ whole genome shotgun (WGS) entry which is preliminary data.</text>
</comment>
<dbReference type="PROSITE" id="PS51012">
    <property type="entry name" value="ABC_TM2"/>
    <property type="match status" value="1"/>
</dbReference>
<comment type="similarity">
    <text evidence="2">Belongs to the ABC-2 integral membrane protein family.</text>
</comment>
<dbReference type="PANTHER" id="PTHR30294:SF29">
    <property type="entry name" value="MULTIDRUG ABC TRANSPORTER PERMEASE YBHS-RELATED"/>
    <property type="match status" value="1"/>
</dbReference>
<feature type="transmembrane region" description="Helical" evidence="8">
    <location>
        <begin position="266"/>
        <end position="285"/>
    </location>
</feature>
<feature type="transmembrane region" description="Helical" evidence="8">
    <location>
        <begin position="351"/>
        <end position="370"/>
    </location>
</feature>
<keyword evidence="7 8" id="KW-0472">Membrane</keyword>
<sequence>MIRQLSLFRLWGLIIKEFIQFKRDHSTFAMVISLPVVQLILFGLAINTNPRDLPSALINFDRGPFSRSLVYGLENTKYFKFDHFPKSEAEATRLIERHQVLFTLTIPSDFSRKLVRGEYPAALLEVDGTDPVSVGSAVSAATGVMATVFQYDLVGPLDGLNAKPGAAELRIHTKYNPSAITQYNIVPGLLGTVLTMTFVMVASMALTRERERGTMESLLSTPIRPVEVIVGKATPFIIVGYLQVVIVIFLAVWFFKIPLLGSELTLLVVTLPFILANLFVGIMISTLAKTQLEASQISMFFFLPSLLLSGFAFPFKGMPFWAQWIGNVLPLTHFINIVRGIMLKGIGFADIWVDLWPIILFMLVMLLIALKRYRRTLD</sequence>
<evidence type="ECO:0000256" key="2">
    <source>
        <dbReference type="ARBA" id="ARBA00007783"/>
    </source>
</evidence>
<evidence type="ECO:0000259" key="9">
    <source>
        <dbReference type="PROSITE" id="PS51012"/>
    </source>
</evidence>
<keyword evidence="4" id="KW-1003">Cell membrane</keyword>
<protein>
    <submittedName>
        <fullName evidence="10">ABC-2 type transport system permease protein</fullName>
    </submittedName>
</protein>
<dbReference type="AlphaFoldDB" id="A0A370GUI8"/>
<feature type="transmembrane region" description="Helical" evidence="8">
    <location>
        <begin position="185"/>
        <end position="207"/>
    </location>
</feature>
<evidence type="ECO:0000256" key="7">
    <source>
        <dbReference type="ARBA" id="ARBA00023136"/>
    </source>
</evidence>
<keyword evidence="6 8" id="KW-1133">Transmembrane helix</keyword>
<keyword evidence="5 8" id="KW-0812">Transmembrane</keyword>
<proteinExistence type="inferred from homology"/>
<evidence type="ECO:0000256" key="8">
    <source>
        <dbReference type="SAM" id="Phobius"/>
    </source>
</evidence>
<dbReference type="Pfam" id="PF12698">
    <property type="entry name" value="ABC2_membrane_3"/>
    <property type="match status" value="1"/>
</dbReference>
<accession>A0A370GUI8</accession>
<gene>
    <name evidence="10" type="ORF">C8D86_10428</name>
</gene>
<evidence type="ECO:0000313" key="10">
    <source>
        <dbReference type="EMBL" id="RDI46906.1"/>
    </source>
</evidence>
<reference evidence="10 11" key="1">
    <citation type="submission" date="2018-07" db="EMBL/GenBank/DDBJ databases">
        <title>Genomic Encyclopedia of Type Strains, Phase IV (KMG-IV): sequencing the most valuable type-strain genomes for metagenomic binning, comparative biology and taxonomic classification.</title>
        <authorList>
            <person name="Goeker M."/>
        </authorList>
    </citation>
    <scope>NUCLEOTIDE SEQUENCE [LARGE SCALE GENOMIC DNA]</scope>
    <source>
        <strain evidence="10 11">DSM 16500</strain>
    </source>
</reference>
<dbReference type="RefSeq" id="WP_172621973.1">
    <property type="nucleotide sequence ID" value="NZ_LR699114.1"/>
</dbReference>
<dbReference type="EMBL" id="QQAX01000004">
    <property type="protein sequence ID" value="RDI46906.1"/>
    <property type="molecule type" value="Genomic_DNA"/>
</dbReference>
<name>A0A370GUI8_9COXI</name>
<keyword evidence="3" id="KW-0813">Transport</keyword>